<dbReference type="InterPro" id="IPR002130">
    <property type="entry name" value="Cyclophilin-type_PPIase_dom"/>
</dbReference>
<dbReference type="PANTHER" id="PTHR11071:SF561">
    <property type="entry name" value="PEPTIDYL-PROLYL CIS-TRANS ISOMERASE D-RELATED"/>
    <property type="match status" value="1"/>
</dbReference>
<dbReference type="GO" id="GO:0006457">
    <property type="term" value="P:protein folding"/>
    <property type="evidence" value="ECO:0007669"/>
    <property type="project" value="TreeGrafter"/>
</dbReference>
<dbReference type="Gene3D" id="2.40.100.10">
    <property type="entry name" value="Cyclophilin-like"/>
    <property type="match status" value="1"/>
</dbReference>
<dbReference type="InterPro" id="IPR029000">
    <property type="entry name" value="Cyclophilin-like_dom_sf"/>
</dbReference>
<dbReference type="GO" id="GO:0016018">
    <property type="term" value="F:cyclosporin A binding"/>
    <property type="evidence" value="ECO:0007669"/>
    <property type="project" value="TreeGrafter"/>
</dbReference>
<evidence type="ECO:0000256" key="2">
    <source>
        <dbReference type="ARBA" id="ARBA00023110"/>
    </source>
</evidence>
<comment type="catalytic activity">
    <reaction evidence="1 4">
        <text>[protein]-peptidylproline (omega=180) = [protein]-peptidylproline (omega=0)</text>
        <dbReference type="Rhea" id="RHEA:16237"/>
        <dbReference type="Rhea" id="RHEA-COMP:10747"/>
        <dbReference type="Rhea" id="RHEA-COMP:10748"/>
        <dbReference type="ChEBI" id="CHEBI:83833"/>
        <dbReference type="ChEBI" id="CHEBI:83834"/>
        <dbReference type="EC" id="5.2.1.8"/>
    </reaction>
</comment>
<dbReference type="FunCoup" id="D3BGH1">
    <property type="interactions" value="671"/>
</dbReference>
<proteinExistence type="inferred from homology"/>
<keyword evidence="6" id="KW-0687">Ribonucleoprotein</keyword>
<dbReference type="Pfam" id="PF00160">
    <property type="entry name" value="Pro_isomerase"/>
    <property type="match status" value="1"/>
</dbReference>
<dbReference type="EC" id="5.2.1.8" evidence="4"/>
<dbReference type="AlphaFoldDB" id="D3BGH1"/>
<feature type="domain" description="PPIase cyclophilin-type" evidence="5">
    <location>
        <begin position="23"/>
        <end position="188"/>
    </location>
</feature>
<dbReference type="OMA" id="CVSIYGH"/>
<evidence type="ECO:0000256" key="1">
    <source>
        <dbReference type="ARBA" id="ARBA00000971"/>
    </source>
</evidence>
<dbReference type="Proteomes" id="UP000001396">
    <property type="component" value="Unassembled WGS sequence"/>
</dbReference>
<organism evidence="6 7">
    <name type="scientific">Heterostelium pallidum (strain ATCC 26659 / Pp 5 / PN500)</name>
    <name type="common">Cellular slime mold</name>
    <name type="synonym">Polysphondylium pallidum</name>
    <dbReference type="NCBI Taxonomy" id="670386"/>
    <lineage>
        <taxon>Eukaryota</taxon>
        <taxon>Amoebozoa</taxon>
        <taxon>Evosea</taxon>
        <taxon>Eumycetozoa</taxon>
        <taxon>Dictyostelia</taxon>
        <taxon>Acytosteliales</taxon>
        <taxon>Acytosteliaceae</taxon>
        <taxon>Heterostelium</taxon>
    </lineage>
</organism>
<reference evidence="6 7" key="1">
    <citation type="journal article" date="2011" name="Genome Res.">
        <title>Phylogeny-wide analysis of social amoeba genomes highlights ancient origins for complex intercellular communication.</title>
        <authorList>
            <person name="Heidel A.J."/>
            <person name="Lawal H.M."/>
            <person name="Felder M."/>
            <person name="Schilde C."/>
            <person name="Helps N.R."/>
            <person name="Tunggal B."/>
            <person name="Rivero F."/>
            <person name="John U."/>
            <person name="Schleicher M."/>
            <person name="Eichinger L."/>
            <person name="Platzer M."/>
            <person name="Noegel A.A."/>
            <person name="Schaap P."/>
            <person name="Gloeckner G."/>
        </authorList>
    </citation>
    <scope>NUCLEOTIDE SEQUENCE [LARGE SCALE GENOMIC DNA]</scope>
    <source>
        <strain evidence="7">ATCC 26659 / Pp 5 / PN500</strain>
    </source>
</reference>
<dbReference type="STRING" id="670386.D3BGH1"/>
<dbReference type="EMBL" id="ADBJ01000034">
    <property type="protein sequence ID" value="EFA79571.1"/>
    <property type="molecule type" value="Genomic_DNA"/>
</dbReference>
<keyword evidence="7" id="KW-1185">Reference proteome</keyword>
<keyword evidence="2 4" id="KW-0697">Rotamase</keyword>
<gene>
    <name evidence="6" type="primary">ppiH</name>
    <name evidence="6" type="ORF">PPL_07622</name>
</gene>
<dbReference type="GO" id="GO:1990904">
    <property type="term" value="C:ribonucleoprotein complex"/>
    <property type="evidence" value="ECO:0007669"/>
    <property type="project" value="UniProtKB-KW"/>
</dbReference>
<keyword evidence="3 4" id="KW-0413">Isomerase</keyword>
<accession>D3BGH1</accession>
<dbReference type="GO" id="GO:0005737">
    <property type="term" value="C:cytoplasm"/>
    <property type="evidence" value="ECO:0007669"/>
    <property type="project" value="TreeGrafter"/>
</dbReference>
<dbReference type="InterPro" id="IPR024936">
    <property type="entry name" value="Cyclophilin-type_PPIase"/>
</dbReference>
<dbReference type="PRINTS" id="PR00153">
    <property type="entry name" value="CSAPPISMRASE"/>
</dbReference>
<dbReference type="PIRSF" id="PIRSF001467">
    <property type="entry name" value="Peptidylpro_ismrse"/>
    <property type="match status" value="1"/>
</dbReference>
<comment type="similarity">
    <text evidence="4">Belongs to the cyclophilin-type PPIase family.</text>
</comment>
<evidence type="ECO:0000259" key="5">
    <source>
        <dbReference type="PROSITE" id="PS50072"/>
    </source>
</evidence>
<dbReference type="FunFam" id="2.40.100.10:FF:000025">
    <property type="entry name" value="Peptidyl-prolyl cis-trans isomerase CYP19-2"/>
    <property type="match status" value="1"/>
</dbReference>
<dbReference type="CDD" id="cd01926">
    <property type="entry name" value="cyclophilin_ABH_like"/>
    <property type="match status" value="1"/>
</dbReference>
<dbReference type="SUPFAM" id="SSF50891">
    <property type="entry name" value="Cyclophilin-like"/>
    <property type="match status" value="1"/>
</dbReference>
<evidence type="ECO:0000256" key="4">
    <source>
        <dbReference type="RuleBase" id="RU363019"/>
    </source>
</evidence>
<comment type="function">
    <text evidence="4">PPIases accelerate the folding of proteins. It catalyzes the cis-trans isomerization of proline imidic peptide bonds in oligopeptides.</text>
</comment>
<evidence type="ECO:0000256" key="3">
    <source>
        <dbReference type="ARBA" id="ARBA00023235"/>
    </source>
</evidence>
<dbReference type="GO" id="GO:0003755">
    <property type="term" value="F:peptidyl-prolyl cis-trans isomerase activity"/>
    <property type="evidence" value="ECO:0007669"/>
    <property type="project" value="UniProtKB-UniRule"/>
</dbReference>
<sequence>MSDTTTTTTTNNNESGTPNPIVFFDIAIDGQAIGRIKIELYADVVPRTAENFRQFCTGEYRKSGVPIGFKGCKFHKVSKDFMIQGGDFVKGDGSGRTSIYGERFPDENFKLKHTGPGTLSMVNSGTPNSNGCQFFISCVATEWLDGKNVVFGQVVDGMKVVRTIENVPVVNPQTNKPKFDVVITECGEL</sequence>
<dbReference type="GeneID" id="31363103"/>
<comment type="caution">
    <text evidence="6">The sequence shown here is derived from an EMBL/GenBank/DDBJ whole genome shotgun (WGS) entry which is preliminary data.</text>
</comment>
<dbReference type="PROSITE" id="PS50072">
    <property type="entry name" value="CSA_PPIASE_2"/>
    <property type="match status" value="1"/>
</dbReference>
<dbReference type="InParanoid" id="D3BGH1"/>
<dbReference type="PANTHER" id="PTHR11071">
    <property type="entry name" value="PEPTIDYL-PROLYL CIS-TRANS ISOMERASE"/>
    <property type="match status" value="1"/>
</dbReference>
<dbReference type="RefSeq" id="XP_020431692.1">
    <property type="nucleotide sequence ID" value="XM_020578457.1"/>
</dbReference>
<name>D3BGH1_HETP5</name>
<protein>
    <recommendedName>
        <fullName evidence="4">Peptidyl-prolyl cis-trans isomerase</fullName>
        <shortName evidence="4">PPIase</shortName>
        <ecNumber evidence="4">5.2.1.8</ecNumber>
    </recommendedName>
</protein>
<evidence type="ECO:0000313" key="7">
    <source>
        <dbReference type="Proteomes" id="UP000001396"/>
    </source>
</evidence>
<evidence type="ECO:0000313" key="6">
    <source>
        <dbReference type="EMBL" id="EFA79571.1"/>
    </source>
</evidence>